<organismHost>
    <name type="scientific">Chilo suppressalis</name>
    <name type="common">Asiatic rice borer moth</name>
    <dbReference type="NCBI Taxonomy" id="168631"/>
</organismHost>
<organismHost>
    <name type="scientific">Spodoptera frugiperda</name>
    <name type="common">Fall armyworm</name>
    <dbReference type="NCBI Taxonomy" id="7108"/>
</organismHost>
<feature type="transmembrane region" description="Helical" evidence="1">
    <location>
        <begin position="183"/>
        <end position="204"/>
    </location>
</feature>
<proteinExistence type="predicted"/>
<dbReference type="EMBL" id="AF303741">
    <property type="protein sequence ID" value="AAK82166.1"/>
    <property type="molecule type" value="Genomic_DNA"/>
</dbReference>
<reference evidence="2 3" key="7">
    <citation type="journal article" date="1993" name="J. Gen. Virol.">
        <title>Identification of the gene encoding the major capsid protein of insect iridescent virus type 6 by polymerase chain reaction.</title>
        <authorList>
            <person name="Stohwasser R."/>
            <person name="Raab K."/>
            <person name="Schnitzler P."/>
            <person name="Janssen W."/>
            <person name="Darai G."/>
        </authorList>
    </citation>
    <scope>NUCLEOTIDE SEQUENCE [LARGE SCALE GENOMIC DNA]</scope>
</reference>
<reference evidence="2 3" key="15">
    <citation type="journal article" date="2001" name="Virology">
        <title>Analysis of the first complete DNA sequence of an invertebrate iridovirus: coding strategy of the genome of Chilo iridescent virus.</title>
        <authorList>
            <person name="Jakob N.J."/>
            <person name="Muller K."/>
            <person name="Bahr U."/>
            <person name="Darai G."/>
        </authorList>
    </citation>
    <scope>NUCLEOTIDE SEQUENCE [LARGE SCALE GENOMIC DNA]</scope>
</reference>
<keyword evidence="3" id="KW-1185">Reference proteome</keyword>
<keyword evidence="1" id="KW-0472">Membrane</keyword>
<reference evidence="2 3" key="13">
    <citation type="journal article" date="1998" name="Virus Genes">
        <title>Identification of a thymidylate synthase gene within the genome of Chilo iridescent virus.</title>
        <authorList>
            <person name="Muller K."/>
            <person name="Tidona C.A."/>
            <person name="Bahr U."/>
            <person name="Darai G."/>
        </authorList>
    </citation>
    <scope>NUCLEOTIDE SEQUENCE [LARGE SCALE GENOMIC DNA]</scope>
</reference>
<dbReference type="GeneID" id="1733379"/>
<reference evidence="2 3" key="6">
    <citation type="journal article" date="1992" name="Virus Genes">
        <title>Characterization of the third origin of DNA replication of the genome of insect iridescent virus type 6.</title>
        <authorList>
            <person name="Sonntag K.C."/>
            <person name="Darai G."/>
        </authorList>
    </citation>
    <scope>NUCLEOTIDE SEQUENCE [LARGE SCALE GENOMIC DNA]</scope>
</reference>
<keyword evidence="1" id="KW-0812">Transmembrane</keyword>
<dbReference type="Proteomes" id="UP000001359">
    <property type="component" value="Segment"/>
</dbReference>
<feature type="transmembrane region" description="Helical" evidence="1">
    <location>
        <begin position="125"/>
        <end position="145"/>
    </location>
</feature>
<feature type="transmembrane region" description="Helical" evidence="1">
    <location>
        <begin position="6"/>
        <end position="36"/>
    </location>
</feature>
<reference evidence="2 3" key="2">
    <citation type="journal article" date="1986" name="Med. Microbiol. Immunol.">
        <title>Insect iridescent virus type 6 induced toxic degenerative hepatitis in mice.</title>
        <authorList>
            <person name="Lorbacher de Ruiz H."/>
            <person name="Gelderblom H."/>
            <person name="Hofmann W."/>
            <person name="Darai G."/>
        </authorList>
    </citation>
    <scope>NUCLEOTIDE SEQUENCE [LARGE SCALE GENOMIC DNA]</scope>
</reference>
<reference evidence="2 3" key="14">
    <citation type="journal article" date="1999" name="Virus Genes">
        <title>Identification of a gene cluster within the genome of Chilo iridescent virus encoding enzymes involved in viral DNA replication and processing.</title>
        <authorList>
            <person name="Muller K."/>
            <person name="Tidona C.A."/>
            <person name="Darai G."/>
        </authorList>
    </citation>
    <scope>NUCLEOTIDE SEQUENCE [LARGE SCALE GENOMIC DNA]</scope>
</reference>
<reference evidence="2 3" key="8">
    <citation type="journal article" date="1994" name="Intervirology">
        <title>Identification of the primary structure and the coding capacity of the genome of insect iridescent virus type 6 between the genome coordinates 0.310 and 0.347 (7990 bp).</title>
        <authorList>
            <person name="Sonntag K.C."/>
            <person name="Schnitzler P."/>
            <person name="Janssen W."/>
            <person name="Darai G."/>
        </authorList>
    </citation>
    <scope>NUCLEOTIDE SEQUENCE [LARGE SCALE GENOMIC DNA]</scope>
</reference>
<organismHost>
    <name type="scientific">Gryllus bimaculatus</name>
    <name type="common">Two-spotted cricket</name>
    <dbReference type="NCBI Taxonomy" id="6999"/>
</organismHost>
<feature type="transmembrane region" description="Helical" evidence="1">
    <location>
        <begin position="151"/>
        <end position="171"/>
    </location>
</feature>
<reference evidence="2 3" key="12">
    <citation type="journal article" date="1997" name="Virus Genes">
        <title>The DNA sequence of Chilo iridescent virus between the genome coordinates 0.101 and 0.391; similarities in coding strategy between insect and vertebrate iridoviruses.</title>
        <authorList>
            <person name="Bahr U."/>
            <person name="Tidona C.A."/>
            <person name="Darai G."/>
        </authorList>
    </citation>
    <scope>NUCLEOTIDE SEQUENCE [LARGE SCALE GENOMIC DNA]</scope>
</reference>
<reference evidence="2 3" key="3">
    <citation type="journal article" date="1987" name="Virology">
        <title>Molecular cloning and physical mapping of the genome of insect iridescent virus type 6: further evidence for circular permutation of the viral genome.</title>
        <authorList>
            <person name="Schnitzler P."/>
            <person name="Soltau J.B."/>
            <person name="Fischer M."/>
            <person name="Reisner H."/>
            <person name="Scholz J."/>
            <person name="Delius H."/>
            <person name="Darai G."/>
        </authorList>
    </citation>
    <scope>NUCLEOTIDE SEQUENCE [LARGE SCALE GENOMIC DNA]</scope>
</reference>
<reference evidence="2 3" key="9">
    <citation type="journal article" date="1994" name="J. Gen. Virol.">
        <title>Insect iridescent virus type 6 encodes a polypeptide related to the largest subunit of eukaryotic RNA polymerase II.</title>
        <authorList>
            <person name="Schnitzler P."/>
            <person name="Sonntag K.C."/>
            <person name="Muller M."/>
            <person name="Janssen W."/>
            <person name="Bugert J.J."/>
            <person name="Koonin E.V."/>
            <person name="Darai G."/>
        </authorList>
    </citation>
    <scope>NUCLEOTIDE SEQUENCE [LARGE SCALE GENOMIC DNA]</scope>
</reference>
<reference evidence="2 3" key="10">
    <citation type="journal article" date="1994" name="Nucleic Acids Res.">
        <title>Identification of genes encoding zinc finger proteins, non-histone chromosomal HMG protein homologue, and a putative GTP phosphohydrolase in the genome of Chilo iridescent virus.</title>
        <authorList>
            <person name="Schnitzler P."/>
            <person name="Hug M."/>
            <person name="Handermann M."/>
            <person name="Janssen W."/>
            <person name="Koonin E.V."/>
            <person name="Delius H."/>
            <person name="Darai C."/>
        </authorList>
    </citation>
    <scope>NUCLEOTIDE SEQUENCE [LARGE SCALE GENOMIC DNA]</scope>
</reference>
<keyword evidence="1" id="KW-1133">Transmembrane helix</keyword>
<reference evidence="2 3" key="11">
    <citation type="journal article" date="1994" name="Virus Genes">
        <title>Chilo iridescent virus encodes a putative helicase belonging to a distinct family within the "DEAD/H" superfamily: implications for the evolution of large DNA viruses.</title>
        <authorList>
            <person name="Sonntag K.C."/>
            <person name="Schnitzler P."/>
            <person name="Koonin E.V."/>
            <person name="Darai G."/>
        </authorList>
    </citation>
    <scope>NUCLEOTIDE SEQUENCE [LARGE SCALE GENOMIC DNA]</scope>
</reference>
<accession>Q91FL9</accession>
<organismHost>
    <name type="scientific">Gryllus campestris</name>
    <dbReference type="NCBI Taxonomy" id="58607"/>
</organismHost>
<evidence type="ECO:0000256" key="1">
    <source>
        <dbReference type="SAM" id="Phobius"/>
    </source>
</evidence>
<reference evidence="2 3" key="4">
    <citation type="journal article" date="1988" name="Virology">
        <title>Identification and characterization of the repetitive DNA element in the genome of insect iridescent virus type 6.</title>
        <authorList>
            <person name="Fischer M."/>
            <person name="Schnitzler P."/>
            <person name="Delius H."/>
            <person name="Darai G."/>
        </authorList>
    </citation>
    <scope>NUCLEOTIDE SEQUENCE [LARGE SCALE GENOMIC DNA]</scope>
</reference>
<organism evidence="2 3">
    <name type="scientific">Invertebrate iridescent virus 6</name>
    <name type="common">IIV-6</name>
    <name type="synonym">Chilo iridescent virus</name>
    <dbReference type="NCBI Taxonomy" id="176652"/>
    <lineage>
        <taxon>Viruses</taxon>
        <taxon>Varidnaviria</taxon>
        <taxon>Bamfordvirae</taxon>
        <taxon>Nucleocytoviricota</taxon>
        <taxon>Megaviricetes</taxon>
        <taxon>Pimascovirales</taxon>
        <taxon>Pimascovirales incertae sedis</taxon>
        <taxon>Iridoviridae</taxon>
        <taxon>Betairidovirinae</taxon>
        <taxon>Iridovirus</taxon>
        <taxon>Iridovirus chilo1</taxon>
    </lineage>
</organism>
<dbReference type="RefSeq" id="NP_149768.1">
    <property type="nucleotide sequence ID" value="NC_003038.1"/>
</dbReference>
<sequence length="208" mass="23196">MSIVSHMIIFLFSWFWSFFSSTCLQIAFVTSFLLFISEGSHPKNLAKSLVITLSFPKPVFAEVLVCLTRTGGLFCITCSKVSFIISVSSLICFASGDVGKLSVRDLTLICKLARFPKSFCSSVNFPVRFLVTLLVVFSPFVTMSFSPFSSLTFLILVFGTFFNFVSFRLKVFDSSTRSTSTKLPFTSSFLELLISVLISLLLLYGRCL</sequence>
<protein>
    <submittedName>
        <fullName evidence="2">305L</fullName>
    </submittedName>
</protein>
<reference evidence="2 3" key="5">
    <citation type="journal article" date="1992" name="Virus Genes">
        <title>Identification and mapping of origins of DNA replication within the DNA sequences of the genome of insect iridescent virus type 6.</title>
        <authorList>
            <person name="Handermann M."/>
            <person name="Schnitzler P."/>
            <person name="Rosen-Wolff A."/>
            <person name="Raab K."/>
            <person name="Sonntag K.C."/>
            <person name="Darai G."/>
        </authorList>
    </citation>
    <scope>NUCLEOTIDE SEQUENCE [LARGE SCALE GENOMIC DNA]</scope>
</reference>
<evidence type="ECO:0000313" key="3">
    <source>
        <dbReference type="Proteomes" id="UP000001359"/>
    </source>
</evidence>
<evidence type="ECO:0000313" key="2">
    <source>
        <dbReference type="EMBL" id="AAK82166.1"/>
    </source>
</evidence>
<dbReference type="KEGG" id="vg:1733379"/>
<organismHost>
    <name type="scientific">Acheta domesticus</name>
    <name type="common">House cricket</name>
    <dbReference type="NCBI Taxonomy" id="6997"/>
</organismHost>
<name>Q91FL9_IIV6</name>
<reference evidence="2 3" key="1">
    <citation type="journal article" date="1984" name="J. Virol.">
        <title>DNA analysis of insect iridescent virus 6: evidence for circular permutation and terminal redundancy.</title>
        <authorList>
            <person name="Delius H."/>
            <person name="Darai G."/>
            <person name="Fluegel R.M."/>
        </authorList>
    </citation>
    <scope>NUCLEOTIDE SEQUENCE [LARGE SCALE GENOMIC DNA]</scope>
</reference>